<dbReference type="Gene3D" id="3.30.870.10">
    <property type="entry name" value="Endonuclease Chain A"/>
    <property type="match status" value="1"/>
</dbReference>
<accession>A0ABS4D9Q1</accession>
<dbReference type="SUPFAM" id="SSF56024">
    <property type="entry name" value="Phospholipase D/nuclease"/>
    <property type="match status" value="1"/>
</dbReference>
<dbReference type="InterPro" id="IPR047955">
    <property type="entry name" value="DrmC-like"/>
</dbReference>
<gene>
    <name evidence="2" type="primary">drmC</name>
    <name evidence="2" type="ORF">EYB53_010620</name>
</gene>
<dbReference type="Proteomes" id="UP001193081">
    <property type="component" value="Unassembled WGS sequence"/>
</dbReference>
<reference evidence="2 3" key="1">
    <citation type="submission" date="2021-03" db="EMBL/GenBank/DDBJ databases">
        <authorList>
            <person name="Grouzdev D.S."/>
        </authorList>
    </citation>
    <scope>NUCLEOTIDE SEQUENCE [LARGE SCALE GENOMIC DNA]</scope>
    <source>
        <strain evidence="2 3">M50-1</strain>
    </source>
</reference>
<feature type="domain" description="Phospholipase D-like" evidence="1">
    <location>
        <begin position="121"/>
        <end position="255"/>
    </location>
</feature>
<keyword evidence="3" id="KW-1185">Reference proteome</keyword>
<evidence type="ECO:0000259" key="1">
    <source>
        <dbReference type="Pfam" id="PF13091"/>
    </source>
</evidence>
<proteinExistence type="predicted"/>
<evidence type="ECO:0000313" key="2">
    <source>
        <dbReference type="EMBL" id="MBP1466158.1"/>
    </source>
</evidence>
<comment type="caution">
    <text evidence="2">The sequence shown here is derived from an EMBL/GenBank/DDBJ whole genome shotgun (WGS) entry which is preliminary data.</text>
</comment>
<protein>
    <submittedName>
        <fullName evidence="2">DISARM system phospholipase D-like protein DrmC</fullName>
    </submittedName>
</protein>
<organism evidence="2 3">
    <name type="scientific">Candidatus Chloroploca mongolica</name>
    <dbReference type="NCBI Taxonomy" id="2528176"/>
    <lineage>
        <taxon>Bacteria</taxon>
        <taxon>Bacillati</taxon>
        <taxon>Chloroflexota</taxon>
        <taxon>Chloroflexia</taxon>
        <taxon>Chloroflexales</taxon>
        <taxon>Chloroflexineae</taxon>
        <taxon>Oscillochloridaceae</taxon>
        <taxon>Candidatus Chloroploca</taxon>
    </lineage>
</organism>
<dbReference type="Pfam" id="PF13091">
    <property type="entry name" value="PLDc_2"/>
    <property type="match status" value="1"/>
</dbReference>
<dbReference type="PANTHER" id="PTHR21248">
    <property type="entry name" value="CARDIOLIPIN SYNTHASE"/>
    <property type="match status" value="1"/>
</dbReference>
<dbReference type="RefSeq" id="WP_135478166.1">
    <property type="nucleotide sequence ID" value="NZ_SIJK02000016.1"/>
</dbReference>
<dbReference type="EMBL" id="SIJK02000016">
    <property type="protein sequence ID" value="MBP1466158.1"/>
    <property type="molecule type" value="Genomic_DNA"/>
</dbReference>
<evidence type="ECO:0000313" key="3">
    <source>
        <dbReference type="Proteomes" id="UP001193081"/>
    </source>
</evidence>
<dbReference type="PANTHER" id="PTHR21248:SF22">
    <property type="entry name" value="PHOSPHOLIPASE D"/>
    <property type="match status" value="1"/>
</dbReference>
<dbReference type="InterPro" id="IPR025202">
    <property type="entry name" value="PLD-like_dom"/>
</dbReference>
<dbReference type="NCBIfam" id="NF038319">
    <property type="entry name" value="DISARM_DrmC_I"/>
    <property type="match status" value="1"/>
</dbReference>
<sequence>MTLPTSTLFEAIATLLEGLPEGAISPLAEAIAPIPAGSWPALHTTATQVLAAPHYREQVGAFITTWQTQAPTVPPASVALALQAAGTAVSRQRRVQTVEVVWTGPASGQPLRRTAQVLQGLIDEAQQDLLIIAFAVYDIPEIGIALRRAAQRGIVLRLIIESPHARAGNIAYDSLVALGPQVAAHATIYQWPLAQRPRDNDGRHGSLHVKCAIADGQTMLISSANLTRYALSLNMELGLLLRGGRHPHDVQAHIEALIARGILTQIEAMV</sequence>
<name>A0ABS4D9Q1_9CHLR</name>